<dbReference type="InterPro" id="IPR018774">
    <property type="entry name" value="Phage_Mu_GpT"/>
</dbReference>
<dbReference type="Pfam" id="PF10124">
    <property type="entry name" value="Mu-like_gpT"/>
    <property type="match status" value="1"/>
</dbReference>
<organism evidence="2 3">
    <name type="scientific">Rhodobacter capsulatus</name>
    <name type="common">Rhodopseudomonas capsulata</name>
    <dbReference type="NCBI Taxonomy" id="1061"/>
    <lineage>
        <taxon>Bacteria</taxon>
        <taxon>Pseudomonadati</taxon>
        <taxon>Pseudomonadota</taxon>
        <taxon>Alphaproteobacteria</taxon>
        <taxon>Rhodobacterales</taxon>
        <taxon>Rhodobacter group</taxon>
        <taxon>Rhodobacter</taxon>
    </lineage>
</organism>
<dbReference type="Proteomes" id="UP000183812">
    <property type="component" value="Unassembled WGS sequence"/>
</dbReference>
<name>A0A1G7K7T8_RHOCA</name>
<feature type="domain" description="Bacteriophage Mu GpT" evidence="1">
    <location>
        <begin position="10"/>
        <end position="296"/>
    </location>
</feature>
<evidence type="ECO:0000313" key="3">
    <source>
        <dbReference type="Proteomes" id="UP000183812"/>
    </source>
</evidence>
<sequence length="297" mass="32938">MIINGQTLDLAFRGFKTIFSEASAEAPSHYDKIAMVVPSSSRDETYGWLGNFPTMREWVGPRQVKQFEAHGFTIRNKTFETTVEVDRVDFEDDRLGVFKPAFAEMGQAAARHPDEMIFSLLKNGFTSTCYDGQPFFSANHPVTDADGNVTTVSNLDEGTGPAWFLLDTSRAVRPLIWQERTGYEFQQLNGTEDEYVFRNDKFLYGIRARVNAGFGLWQLAHGSKKPLGLGEYAQARAAMMERKADGGRILGVTPTVLVVPPALESFARQILNCELGESGGSNPWSGTAQVLVTPYLS</sequence>
<dbReference type="RefSeq" id="WP_074554058.1">
    <property type="nucleotide sequence ID" value="NZ_CP119563.1"/>
</dbReference>
<dbReference type="AlphaFoldDB" id="A0A1G7K7T8"/>
<evidence type="ECO:0000313" key="2">
    <source>
        <dbReference type="EMBL" id="SDF33024.1"/>
    </source>
</evidence>
<accession>A0A1G7K7T8</accession>
<proteinExistence type="predicted"/>
<gene>
    <name evidence="2" type="ORF">SAMN04244550_02077</name>
</gene>
<protein>
    <submittedName>
        <fullName evidence="2">Mu-like prophage major head subunit gpT</fullName>
    </submittedName>
</protein>
<evidence type="ECO:0000259" key="1">
    <source>
        <dbReference type="Pfam" id="PF10124"/>
    </source>
</evidence>
<reference evidence="2 3" key="1">
    <citation type="submission" date="2016-10" db="EMBL/GenBank/DDBJ databases">
        <authorList>
            <person name="de Groot N.N."/>
        </authorList>
    </citation>
    <scope>NUCLEOTIDE SEQUENCE [LARGE SCALE GENOMIC DNA]</scope>
    <source>
        <strain evidence="3">DSM 938 / 37b4</strain>
    </source>
</reference>
<dbReference type="OrthoDB" id="9804833at2"/>
<dbReference type="EMBL" id="FNAY01000009">
    <property type="protein sequence ID" value="SDF33024.1"/>
    <property type="molecule type" value="Genomic_DNA"/>
</dbReference>